<feature type="coiled-coil region" evidence="1">
    <location>
        <begin position="170"/>
        <end position="211"/>
    </location>
</feature>
<gene>
    <name evidence="3" type="ORF">EIP91_011111</name>
</gene>
<accession>A0A4R0RR24</accession>
<dbReference type="InterPro" id="IPR027267">
    <property type="entry name" value="AH/BAR_dom_sf"/>
</dbReference>
<dbReference type="GO" id="GO:0042144">
    <property type="term" value="P:vacuole fusion, non-autophagic"/>
    <property type="evidence" value="ECO:0007669"/>
    <property type="project" value="InterPro"/>
</dbReference>
<feature type="region of interest" description="Disordered" evidence="2">
    <location>
        <begin position="325"/>
        <end position="493"/>
    </location>
</feature>
<dbReference type="EMBL" id="RWJN01000007">
    <property type="protein sequence ID" value="TCD71340.1"/>
    <property type="molecule type" value="Genomic_DNA"/>
</dbReference>
<dbReference type="STRING" id="92696.A0A4R0RR24"/>
<dbReference type="GO" id="GO:0005543">
    <property type="term" value="F:phospholipid binding"/>
    <property type="evidence" value="ECO:0007669"/>
    <property type="project" value="InterPro"/>
</dbReference>
<keyword evidence="4" id="KW-1185">Reference proteome</keyword>
<evidence type="ECO:0000313" key="3">
    <source>
        <dbReference type="EMBL" id="TCD71340.1"/>
    </source>
</evidence>
<protein>
    <recommendedName>
        <fullName evidence="5">IMD domain-containing protein</fullName>
    </recommendedName>
</protein>
<evidence type="ECO:0000256" key="2">
    <source>
        <dbReference type="SAM" id="MobiDB-lite"/>
    </source>
</evidence>
<dbReference type="Proteomes" id="UP000292702">
    <property type="component" value="Unassembled WGS sequence"/>
</dbReference>
<evidence type="ECO:0008006" key="5">
    <source>
        <dbReference type="Google" id="ProtNLM"/>
    </source>
</evidence>
<comment type="caution">
    <text evidence="3">The sequence shown here is derived from an EMBL/GenBank/DDBJ whole genome shotgun (WGS) entry which is preliminary data.</text>
</comment>
<dbReference type="PANTHER" id="PTHR38407:SF1">
    <property type="entry name" value="PROTEIN IVY1"/>
    <property type="match status" value="1"/>
</dbReference>
<dbReference type="AlphaFoldDB" id="A0A4R0RR24"/>
<feature type="region of interest" description="Disordered" evidence="2">
    <location>
        <begin position="277"/>
        <end position="310"/>
    </location>
</feature>
<feature type="region of interest" description="Disordered" evidence="2">
    <location>
        <begin position="1"/>
        <end position="26"/>
    </location>
</feature>
<evidence type="ECO:0000313" key="4">
    <source>
        <dbReference type="Proteomes" id="UP000292702"/>
    </source>
</evidence>
<keyword evidence="1" id="KW-0175">Coiled coil</keyword>
<evidence type="ECO:0000256" key="1">
    <source>
        <dbReference type="SAM" id="Coils"/>
    </source>
</evidence>
<dbReference type="InterPro" id="IPR037470">
    <property type="entry name" value="IVY1"/>
</dbReference>
<feature type="compositionally biased region" description="Polar residues" evidence="2">
    <location>
        <begin position="456"/>
        <end position="467"/>
    </location>
</feature>
<organism evidence="3 4">
    <name type="scientific">Steccherinum ochraceum</name>
    <dbReference type="NCBI Taxonomy" id="92696"/>
    <lineage>
        <taxon>Eukaryota</taxon>
        <taxon>Fungi</taxon>
        <taxon>Dikarya</taxon>
        <taxon>Basidiomycota</taxon>
        <taxon>Agaricomycotina</taxon>
        <taxon>Agaricomycetes</taxon>
        <taxon>Polyporales</taxon>
        <taxon>Steccherinaceae</taxon>
        <taxon>Steccherinum</taxon>
    </lineage>
</organism>
<dbReference type="PANTHER" id="PTHR38407">
    <property type="entry name" value="PROTEIN IVY1"/>
    <property type="match status" value="1"/>
</dbReference>
<feature type="compositionally biased region" description="Basic and acidic residues" evidence="2">
    <location>
        <begin position="468"/>
        <end position="481"/>
    </location>
</feature>
<dbReference type="Gene3D" id="1.20.1270.60">
    <property type="entry name" value="Arfaptin homology (AH) domain/BAR domain"/>
    <property type="match status" value="1"/>
</dbReference>
<dbReference type="OrthoDB" id="5594612at2759"/>
<proteinExistence type="predicted"/>
<feature type="compositionally biased region" description="Polar residues" evidence="2">
    <location>
        <begin position="299"/>
        <end position="310"/>
    </location>
</feature>
<reference evidence="3 4" key="1">
    <citation type="submission" date="2018-11" db="EMBL/GenBank/DDBJ databases">
        <title>Genome assembly of Steccherinum ochraceum LE-BIN_3174, the white-rot fungus of the Steccherinaceae family (The Residual Polyporoid clade, Polyporales, Basidiomycota).</title>
        <authorList>
            <person name="Fedorova T.V."/>
            <person name="Glazunova O.A."/>
            <person name="Landesman E.O."/>
            <person name="Moiseenko K.V."/>
            <person name="Psurtseva N.V."/>
            <person name="Savinova O.S."/>
            <person name="Shakhova N.V."/>
            <person name="Tyazhelova T.V."/>
            <person name="Vasina D.V."/>
        </authorList>
    </citation>
    <scope>NUCLEOTIDE SEQUENCE [LARGE SCALE GENOMIC DNA]</scope>
    <source>
        <strain evidence="3 4">LE-BIN_3174</strain>
    </source>
</reference>
<feature type="compositionally biased region" description="Low complexity" evidence="2">
    <location>
        <begin position="339"/>
        <end position="348"/>
    </location>
</feature>
<feature type="compositionally biased region" description="Low complexity" evidence="2">
    <location>
        <begin position="400"/>
        <end position="413"/>
    </location>
</feature>
<dbReference type="SUPFAM" id="SSF103657">
    <property type="entry name" value="BAR/IMD domain-like"/>
    <property type="match status" value="1"/>
</dbReference>
<sequence>MPPARSLRSLAISGNRTKSPGPPSPTFSEATNASAMNFGPGGPEKIITRANLKASLQGYEDLLSKCAAYRAALLTMSKATAAFADALETCASLKGPTYEAGTRMQAASGLHHLMGNHWHLLAETLDKQVEKPLRSHLDTYRTVVNERSATYEKALHEKSNIIRQTEMGNMKKKGRNLQTFREALAILQRQVDELDDLKAQHYQDIIEHEEEVWDVVQGKVCVVVRSTLDVFDRFTSKASDPVIEPMLQMVPDPFDSYGPPPSEDKIFSILPPLSVMANAPSSSPSPLNSTTPELEDSSDGIQSGKSSWTQSGAFFSDASSAWADTQATSFGSSPPATPPRSTSPSSPSTSPPSTTPRRHSHPAGSLSHHNHRKSESKLRSVLSVIDEAHPRTNGDIGEGSSSSRSASESSVPSFDKENHELSSDEDANDQWGTLRPKLKEPPGNSLSLKNEDDTTPRNSIFRSQSPASEHDRDAIPPERSRSPLSDDTAVPMS</sequence>
<feature type="compositionally biased region" description="Low complexity" evidence="2">
    <location>
        <begin position="277"/>
        <end position="292"/>
    </location>
</feature>
<dbReference type="GO" id="GO:0000329">
    <property type="term" value="C:fungal-type vacuole membrane"/>
    <property type="evidence" value="ECO:0007669"/>
    <property type="project" value="InterPro"/>
</dbReference>
<name>A0A4R0RR24_9APHY</name>